<organism evidence="2 3">
    <name type="scientific">Myxococcus landrumensis</name>
    <dbReference type="NCBI Taxonomy" id="2813577"/>
    <lineage>
        <taxon>Bacteria</taxon>
        <taxon>Pseudomonadati</taxon>
        <taxon>Myxococcota</taxon>
        <taxon>Myxococcia</taxon>
        <taxon>Myxococcales</taxon>
        <taxon>Cystobacterineae</taxon>
        <taxon>Myxococcaceae</taxon>
        <taxon>Myxococcus</taxon>
    </lineage>
</organism>
<sequence length="426" mass="46737">MPPASPRRLLPTLAISLAVHGLVGWVLDAVPRPARRAFPREESRRTAGLTWVDVPAPVASQPQQPEPPPSRGARALDARPLHVTSSRKAAALPADGARHDTSEVSARDQAARASDTPMADAPRHLASDTPRLGAMDVPRADVPLARDAPGSAGSISSSEPPAPRLLLAARTQGAPIHRGTVETPPPPEQGLSTTSAPPTPQALVEDLVAESVGRGKVDRGLVHPYFTQLGKALVSLWDADRSVKEHGLQGYFDMGLERSRAYARVWSERAAQYGASGAFAAKHQPEEDRRRPLSTVGDSSLRMRRELREKMREEFRSTRRALIRVIQDRHGRLLDVVLVEPSHQLEVDQEALKDVRAAAQKLPPPPPDAVGSRQRIVSLWEFELILSISPPIPVFTFEFDEALGFIDTRLPLDKRIYKRVRLIEVR</sequence>
<evidence type="ECO:0000313" key="2">
    <source>
        <dbReference type="EMBL" id="QSQ13711.1"/>
    </source>
</evidence>
<evidence type="ECO:0000256" key="1">
    <source>
        <dbReference type="SAM" id="MobiDB-lite"/>
    </source>
</evidence>
<name>A0ABX7N8G2_9BACT</name>
<gene>
    <name evidence="2" type="ORF">JY572_36175</name>
</gene>
<feature type="region of interest" description="Disordered" evidence="1">
    <location>
        <begin position="83"/>
        <end position="135"/>
    </location>
</feature>
<accession>A0ABX7N8G2</accession>
<dbReference type="RefSeq" id="WP_206715514.1">
    <property type="nucleotide sequence ID" value="NZ_CP071091.1"/>
</dbReference>
<keyword evidence="3" id="KW-1185">Reference proteome</keyword>
<feature type="compositionally biased region" description="Basic and acidic residues" evidence="1">
    <location>
        <begin position="96"/>
        <end position="110"/>
    </location>
</feature>
<dbReference type="EMBL" id="CP071091">
    <property type="protein sequence ID" value="QSQ13711.1"/>
    <property type="molecule type" value="Genomic_DNA"/>
</dbReference>
<dbReference type="Gene3D" id="3.30.1150.10">
    <property type="match status" value="1"/>
</dbReference>
<evidence type="ECO:0000313" key="3">
    <source>
        <dbReference type="Proteomes" id="UP000663090"/>
    </source>
</evidence>
<dbReference type="Pfam" id="PF13103">
    <property type="entry name" value="TonB_2"/>
    <property type="match status" value="1"/>
</dbReference>
<proteinExistence type="predicted"/>
<protein>
    <submittedName>
        <fullName evidence="2">TonB C-terminal domain-containing protein</fullName>
    </submittedName>
</protein>
<feature type="region of interest" description="Disordered" evidence="1">
    <location>
        <begin position="176"/>
        <end position="199"/>
    </location>
</feature>
<reference evidence="2 3" key="1">
    <citation type="submission" date="2021-02" db="EMBL/GenBank/DDBJ databases">
        <title>De Novo genome assembly of isolated myxobacteria.</title>
        <authorList>
            <person name="Stevens D.C."/>
        </authorList>
    </citation>
    <scope>NUCLEOTIDE SEQUENCE [LARGE SCALE GENOMIC DNA]</scope>
    <source>
        <strain evidence="2 3">SCHIC003</strain>
    </source>
</reference>
<dbReference type="Proteomes" id="UP000663090">
    <property type="component" value="Chromosome"/>
</dbReference>